<keyword evidence="2" id="KW-0472">Membrane</keyword>
<dbReference type="RefSeq" id="WP_094265730.1">
    <property type="nucleotide sequence ID" value="NZ_NOWF01000013.1"/>
</dbReference>
<comment type="similarity">
    <text evidence="1">Belongs to the peptidase A24 family.</text>
</comment>
<dbReference type="OrthoDB" id="9789291at2"/>
<feature type="transmembrane region" description="Helical" evidence="2">
    <location>
        <begin position="31"/>
        <end position="49"/>
    </location>
</feature>
<dbReference type="GO" id="GO:0005886">
    <property type="term" value="C:plasma membrane"/>
    <property type="evidence" value="ECO:0007669"/>
    <property type="project" value="TreeGrafter"/>
</dbReference>
<dbReference type="InterPro" id="IPR050882">
    <property type="entry name" value="Prepilin_peptidase/N-MTase"/>
</dbReference>
<evidence type="ECO:0000256" key="2">
    <source>
        <dbReference type="SAM" id="Phobius"/>
    </source>
</evidence>
<comment type="caution">
    <text evidence="4">The sequence shown here is derived from an EMBL/GenBank/DDBJ whole genome shotgun (WGS) entry which is preliminary data.</text>
</comment>
<evidence type="ECO:0000313" key="4">
    <source>
        <dbReference type="EMBL" id="OYD06329.1"/>
    </source>
</evidence>
<reference evidence="4 5" key="1">
    <citation type="submission" date="2017-07" db="EMBL/GenBank/DDBJ databases">
        <title>The genome sequence of Paludifilum halophilum highlights mechanisms for microbial adaptation to high salt environemnts.</title>
        <authorList>
            <person name="Belbahri L."/>
        </authorList>
    </citation>
    <scope>NUCLEOTIDE SEQUENCE [LARGE SCALE GENOMIC DNA]</scope>
    <source>
        <strain evidence="4 5">DSM 102817</strain>
    </source>
</reference>
<name>A0A235B2Z1_9BACL</name>
<dbReference type="PANTHER" id="PTHR30487:SF0">
    <property type="entry name" value="PREPILIN LEADER PEPTIDASE_N-METHYLTRANSFERASE-RELATED"/>
    <property type="match status" value="1"/>
</dbReference>
<organism evidence="4 5">
    <name type="scientific">Paludifilum halophilum</name>
    <dbReference type="NCBI Taxonomy" id="1642702"/>
    <lineage>
        <taxon>Bacteria</taxon>
        <taxon>Bacillati</taxon>
        <taxon>Bacillota</taxon>
        <taxon>Bacilli</taxon>
        <taxon>Bacillales</taxon>
        <taxon>Thermoactinomycetaceae</taxon>
        <taxon>Paludifilum</taxon>
    </lineage>
</organism>
<dbReference type="EMBL" id="NOWF01000013">
    <property type="protein sequence ID" value="OYD06329.1"/>
    <property type="molecule type" value="Genomic_DNA"/>
</dbReference>
<evidence type="ECO:0000259" key="3">
    <source>
        <dbReference type="Pfam" id="PF01478"/>
    </source>
</evidence>
<dbReference type="Gene3D" id="1.20.120.1220">
    <property type="match status" value="1"/>
</dbReference>
<dbReference type="Pfam" id="PF01478">
    <property type="entry name" value="Peptidase_A24"/>
    <property type="match status" value="1"/>
</dbReference>
<feature type="transmembrane region" description="Helical" evidence="2">
    <location>
        <begin position="55"/>
        <end position="76"/>
    </location>
</feature>
<feature type="transmembrane region" description="Helical" evidence="2">
    <location>
        <begin position="135"/>
        <end position="151"/>
    </location>
</feature>
<keyword evidence="5" id="KW-1185">Reference proteome</keyword>
<dbReference type="Proteomes" id="UP000215459">
    <property type="component" value="Unassembled WGS sequence"/>
</dbReference>
<keyword evidence="2" id="KW-0812">Transmembrane</keyword>
<dbReference type="PANTHER" id="PTHR30487">
    <property type="entry name" value="TYPE 4 PREPILIN-LIKE PROTEINS LEADER PEPTIDE-PROCESSING ENZYME"/>
    <property type="match status" value="1"/>
</dbReference>
<dbReference type="GO" id="GO:0004190">
    <property type="term" value="F:aspartic-type endopeptidase activity"/>
    <property type="evidence" value="ECO:0007669"/>
    <property type="project" value="InterPro"/>
</dbReference>
<feature type="domain" description="Prepilin type IV endopeptidase peptidase" evidence="3">
    <location>
        <begin position="14"/>
        <end position="116"/>
    </location>
</feature>
<evidence type="ECO:0000313" key="5">
    <source>
        <dbReference type="Proteomes" id="UP000215459"/>
    </source>
</evidence>
<dbReference type="InterPro" id="IPR000045">
    <property type="entry name" value="Prepilin_IV_endopep_pep"/>
</dbReference>
<gene>
    <name evidence="4" type="ORF">CHM34_16560</name>
</gene>
<accession>A0A235B2Z1</accession>
<feature type="transmembrane region" description="Helical" evidence="2">
    <location>
        <begin position="88"/>
        <end position="115"/>
    </location>
</feature>
<proteinExistence type="inferred from homology"/>
<sequence length="152" mass="16775">MSILLTIHLIFASLVILLIGATYTDLKERLIYDRIILIGLFFSLGVHLYERSLPWLNYILTGIGAFLILAVIAVLTKGSAIGGGDIKLFGMIGFAVGWEYFIVIFISSHVLAALWIVGFKLFASEKLSRHSELPFAPYILAGITGTYLLILL</sequence>
<protein>
    <recommendedName>
        <fullName evidence="3">Prepilin type IV endopeptidase peptidase domain-containing protein</fullName>
    </recommendedName>
</protein>
<keyword evidence="2" id="KW-1133">Transmembrane helix</keyword>
<dbReference type="GO" id="GO:0006465">
    <property type="term" value="P:signal peptide processing"/>
    <property type="evidence" value="ECO:0007669"/>
    <property type="project" value="TreeGrafter"/>
</dbReference>
<dbReference type="AlphaFoldDB" id="A0A235B2Z1"/>
<feature type="transmembrane region" description="Helical" evidence="2">
    <location>
        <begin position="6"/>
        <end position="24"/>
    </location>
</feature>
<evidence type="ECO:0000256" key="1">
    <source>
        <dbReference type="ARBA" id="ARBA00005801"/>
    </source>
</evidence>